<comment type="similarity">
    <text evidence="2">Belongs to the ferric reductase (FRE) family.</text>
</comment>
<evidence type="ECO:0000256" key="4">
    <source>
        <dbReference type="ARBA" id="ARBA00022982"/>
    </source>
</evidence>
<dbReference type="GO" id="GO:0004497">
    <property type="term" value="F:monooxygenase activity"/>
    <property type="evidence" value="ECO:0007669"/>
    <property type="project" value="UniProtKB-KW"/>
</dbReference>
<dbReference type="CDD" id="cd06186">
    <property type="entry name" value="NOX_Duox_like_FAD_NADP"/>
    <property type="match status" value="1"/>
</dbReference>
<accession>A0A8H3WHJ6</accession>
<evidence type="ECO:0000256" key="3">
    <source>
        <dbReference type="ARBA" id="ARBA00022448"/>
    </source>
</evidence>
<evidence type="ECO:0000256" key="7">
    <source>
        <dbReference type="SAM" id="MobiDB-lite"/>
    </source>
</evidence>
<evidence type="ECO:0000256" key="5">
    <source>
        <dbReference type="ARBA" id="ARBA00023002"/>
    </source>
</evidence>
<keyword evidence="10" id="KW-1185">Reference proteome</keyword>
<dbReference type="InterPro" id="IPR013121">
    <property type="entry name" value="Fe_red_NAD-bd_6"/>
</dbReference>
<dbReference type="Gene3D" id="2.60.310.20">
    <property type="match status" value="1"/>
</dbReference>
<evidence type="ECO:0000256" key="1">
    <source>
        <dbReference type="ARBA" id="ARBA00001973"/>
    </source>
</evidence>
<evidence type="ECO:0000259" key="8">
    <source>
        <dbReference type="PROSITE" id="PS51384"/>
    </source>
</evidence>
<evidence type="ECO:0000256" key="6">
    <source>
        <dbReference type="ARBA" id="ARBA00023033"/>
    </source>
</evidence>
<keyword evidence="5" id="KW-0560">Oxidoreductase</keyword>
<feature type="domain" description="FAD-binding FR-type" evidence="8">
    <location>
        <begin position="13"/>
        <end position="138"/>
    </location>
</feature>
<comment type="caution">
    <text evidence="9">The sequence shown here is derived from an EMBL/GenBank/DDBJ whole genome shotgun (WGS) entry which is preliminary data.</text>
</comment>
<dbReference type="PROSITE" id="PS51384">
    <property type="entry name" value="FAD_FR"/>
    <property type="match status" value="1"/>
</dbReference>
<dbReference type="Pfam" id="PF08030">
    <property type="entry name" value="NAD_binding_6"/>
    <property type="match status" value="1"/>
</dbReference>
<evidence type="ECO:0000313" key="9">
    <source>
        <dbReference type="EMBL" id="KAF0324722.1"/>
    </source>
</evidence>
<dbReference type="InterPro" id="IPR013112">
    <property type="entry name" value="FAD-bd_8"/>
</dbReference>
<dbReference type="PANTHER" id="PTHR32361:SF3">
    <property type="entry name" value="REDUCTASE, PUTATIVE (AFU_ORTHOLOGUE AFUA_6G13750)-RELATED"/>
    <property type="match status" value="1"/>
</dbReference>
<dbReference type="Pfam" id="PF08022">
    <property type="entry name" value="FAD_binding_8"/>
    <property type="match status" value="1"/>
</dbReference>
<evidence type="ECO:0000313" key="10">
    <source>
        <dbReference type="Proteomes" id="UP000434172"/>
    </source>
</evidence>
<keyword evidence="6" id="KW-0503">Monooxygenase</keyword>
<feature type="region of interest" description="Disordered" evidence="7">
    <location>
        <begin position="216"/>
        <end position="244"/>
    </location>
</feature>
<proteinExistence type="inferred from homology"/>
<dbReference type="OrthoDB" id="167398at2759"/>
<dbReference type="InterPro" id="IPR051410">
    <property type="entry name" value="Ferric/Cupric_Reductase"/>
</dbReference>
<comment type="cofactor">
    <cofactor evidence="1">
        <name>Cu(2+)</name>
        <dbReference type="ChEBI" id="CHEBI:29036"/>
    </cofactor>
</comment>
<dbReference type="InterPro" id="IPR041640">
    <property type="entry name" value="Tyrosinase_C"/>
</dbReference>
<keyword evidence="3" id="KW-0813">Transport</keyword>
<name>A0A8H3WHJ6_9PEZI</name>
<dbReference type="EMBL" id="WOWK01000042">
    <property type="protein sequence ID" value="KAF0324722.1"/>
    <property type="molecule type" value="Genomic_DNA"/>
</dbReference>
<dbReference type="AlphaFoldDB" id="A0A8H3WHJ6"/>
<feature type="compositionally biased region" description="Low complexity" evidence="7">
    <location>
        <begin position="235"/>
        <end position="244"/>
    </location>
</feature>
<feature type="non-terminal residue" evidence="9">
    <location>
        <position position="620"/>
    </location>
</feature>
<dbReference type="Gene3D" id="3.40.50.80">
    <property type="entry name" value="Nucleotide-binding domain of ferredoxin-NADP reductase (FNR) module"/>
    <property type="match status" value="1"/>
</dbReference>
<evidence type="ECO:0000256" key="2">
    <source>
        <dbReference type="ARBA" id="ARBA00006278"/>
    </source>
</evidence>
<protein>
    <submittedName>
        <fullName evidence="9">Ferric-chelate reductase</fullName>
    </submittedName>
</protein>
<dbReference type="SUPFAM" id="SSF52343">
    <property type="entry name" value="Ferredoxin reductase-like, C-terminal NADP-linked domain"/>
    <property type="match status" value="1"/>
</dbReference>
<dbReference type="GO" id="GO:0006826">
    <property type="term" value="P:iron ion transport"/>
    <property type="evidence" value="ECO:0007669"/>
    <property type="project" value="TreeGrafter"/>
</dbReference>
<dbReference type="PANTHER" id="PTHR32361">
    <property type="entry name" value="FERRIC/CUPRIC REDUCTASE TRANSMEMBRANE COMPONENT"/>
    <property type="match status" value="1"/>
</dbReference>
<dbReference type="GO" id="GO:0005886">
    <property type="term" value="C:plasma membrane"/>
    <property type="evidence" value="ECO:0007669"/>
    <property type="project" value="TreeGrafter"/>
</dbReference>
<reference evidence="9 10" key="1">
    <citation type="submission" date="2019-12" db="EMBL/GenBank/DDBJ databases">
        <title>A genome sequence resource for the geographically widespread anthracnose pathogen Colletotrichum asianum.</title>
        <authorList>
            <person name="Meng Y."/>
        </authorList>
    </citation>
    <scope>NUCLEOTIDE SEQUENCE [LARGE SCALE GENOMIC DNA]</scope>
    <source>
        <strain evidence="9 10">ICMP 18580</strain>
    </source>
</reference>
<keyword evidence="4" id="KW-0249">Electron transport</keyword>
<gene>
    <name evidence="9" type="ORF">GQ607_008161</name>
</gene>
<dbReference type="GO" id="GO:0006879">
    <property type="term" value="P:intracellular iron ion homeostasis"/>
    <property type="evidence" value="ECO:0007669"/>
    <property type="project" value="TreeGrafter"/>
</dbReference>
<dbReference type="Proteomes" id="UP000434172">
    <property type="component" value="Unassembled WGS sequence"/>
</dbReference>
<dbReference type="Pfam" id="PF18132">
    <property type="entry name" value="Tyrosinase_C"/>
    <property type="match status" value="1"/>
</dbReference>
<dbReference type="GO" id="GO:0000293">
    <property type="term" value="F:ferric-chelate reductase activity"/>
    <property type="evidence" value="ECO:0007669"/>
    <property type="project" value="TreeGrafter"/>
</dbReference>
<dbReference type="GO" id="GO:0015677">
    <property type="term" value="P:copper ion import"/>
    <property type="evidence" value="ECO:0007669"/>
    <property type="project" value="TreeGrafter"/>
</dbReference>
<dbReference type="InterPro" id="IPR017927">
    <property type="entry name" value="FAD-bd_FR_type"/>
</dbReference>
<organism evidence="9 10">
    <name type="scientific">Colletotrichum asianum</name>
    <dbReference type="NCBI Taxonomy" id="702518"/>
    <lineage>
        <taxon>Eukaryota</taxon>
        <taxon>Fungi</taxon>
        <taxon>Dikarya</taxon>
        <taxon>Ascomycota</taxon>
        <taxon>Pezizomycotina</taxon>
        <taxon>Sordariomycetes</taxon>
        <taxon>Hypocreomycetidae</taxon>
        <taxon>Glomerellales</taxon>
        <taxon>Glomerellaceae</taxon>
        <taxon>Colletotrichum</taxon>
        <taxon>Colletotrichum gloeosporioides species complex</taxon>
    </lineage>
</organism>
<dbReference type="InterPro" id="IPR039261">
    <property type="entry name" value="FNR_nucleotide-bd"/>
</dbReference>
<sequence>VPGLAIWLVDRGARLMRSFLIHYQYLPDGTMDFQTAPAKMTLMPDAQYGHIVRLDFSQPHDVWKPGQHFYICFAKSSVWQSHPFTPLNLPIERNGAVEHAYIFRAKKGETRKVAQSAAAGTTTTPVILQGPYGEDHTLHLTPDANVLCIAGGTGMTYVLPTLHWLVRQPANPNRQIALVWAVRLRQDLEWVRAELDALAGAKGHGVSITIHITREESENLTSEATEKSAIDRAQSSSSRSSSSRANGLAKALEIRASGSHPRMADVVPAFLSENIQGRTAVFASGPGAMISDLRGVVAAANSGGQVWKGNEMADVELICDNRLECSFLVASALAKTGTRARRVIFASSPRTKIAPQSALHLSHQCFADYHPASYFISGWHSFGDKFDEVLLRVILCIANSHNLSHLIRDLELDVPKRGTVNLLSLKTRVVPCFRVQLPLECRMRDTEWRVHHIARFIVGKFTEASSTEDQSYFYGSLILFPSAPSEYLSSIHHNCETQKRGDQLAKAQVPVTLQLLQRAVDQDAKWRGIQHLAEDHFVEHLKDNLHWRMVSMPGEVIPTEKFPNLKVFILKGNADHHQDPGRPSVYYSDYEEKWEITQHKVGGARPQGLVDEVLLDELVS</sequence>